<feature type="compositionally biased region" description="Low complexity" evidence="8">
    <location>
        <begin position="52"/>
        <end position="71"/>
    </location>
</feature>
<evidence type="ECO:0000256" key="1">
    <source>
        <dbReference type="ARBA" id="ARBA00004477"/>
    </source>
</evidence>
<keyword evidence="4" id="KW-0256">Endoplasmic reticulum</keyword>
<dbReference type="SUPFAM" id="SSF48317">
    <property type="entry name" value="Acid phosphatase/Vanadium-dependent haloperoxidase"/>
    <property type="match status" value="1"/>
</dbReference>
<keyword evidence="6 9" id="KW-0472">Membrane</keyword>
<feature type="compositionally biased region" description="Polar residues" evidence="8">
    <location>
        <begin position="1"/>
        <end position="13"/>
    </location>
</feature>
<dbReference type="InterPro" id="IPR000326">
    <property type="entry name" value="PAP2/HPO"/>
</dbReference>
<dbReference type="InterPro" id="IPR036938">
    <property type="entry name" value="PAP2/HPO_sf"/>
</dbReference>
<evidence type="ECO:0000256" key="8">
    <source>
        <dbReference type="SAM" id="MobiDB-lite"/>
    </source>
</evidence>
<comment type="caution">
    <text evidence="11">The sequence shown here is derived from an EMBL/GenBank/DDBJ whole genome shotgun (WGS) entry which is preliminary data.</text>
</comment>
<dbReference type="AlphaFoldDB" id="A0AAN6GG50"/>
<evidence type="ECO:0000256" key="4">
    <source>
        <dbReference type="ARBA" id="ARBA00022824"/>
    </source>
</evidence>
<evidence type="ECO:0000256" key="6">
    <source>
        <dbReference type="ARBA" id="ARBA00023136"/>
    </source>
</evidence>
<keyword evidence="5 9" id="KW-1133">Transmembrane helix</keyword>
<reference evidence="11" key="1">
    <citation type="journal article" date="2023" name="PhytoFront">
        <title>Draft Genome Resources of Seven Strains of Tilletia horrida, Causal Agent of Kernel Smut of Rice.</title>
        <authorList>
            <person name="Khanal S."/>
            <person name="Antony Babu S."/>
            <person name="Zhou X.G."/>
        </authorList>
    </citation>
    <scope>NUCLEOTIDE SEQUENCE</scope>
    <source>
        <strain evidence="11">TX3</strain>
    </source>
</reference>
<evidence type="ECO:0000256" key="5">
    <source>
        <dbReference type="ARBA" id="ARBA00022989"/>
    </source>
</evidence>
<proteinExistence type="inferred from homology"/>
<feature type="transmembrane region" description="Helical" evidence="9">
    <location>
        <begin position="376"/>
        <end position="393"/>
    </location>
</feature>
<name>A0AAN6GG50_9BASI</name>
<evidence type="ECO:0000256" key="7">
    <source>
        <dbReference type="ARBA" id="ARBA00038324"/>
    </source>
</evidence>
<evidence type="ECO:0000259" key="10">
    <source>
        <dbReference type="SMART" id="SM00014"/>
    </source>
</evidence>
<keyword evidence="2 9" id="KW-0812">Transmembrane</keyword>
<evidence type="ECO:0000256" key="3">
    <source>
        <dbReference type="ARBA" id="ARBA00022801"/>
    </source>
</evidence>
<dbReference type="EMBL" id="JAPDMQ010000095">
    <property type="protein sequence ID" value="KAK0535481.1"/>
    <property type="molecule type" value="Genomic_DNA"/>
</dbReference>
<dbReference type="GO" id="GO:0005789">
    <property type="term" value="C:endoplasmic reticulum membrane"/>
    <property type="evidence" value="ECO:0007669"/>
    <property type="project" value="UniProtKB-SubCell"/>
</dbReference>
<keyword evidence="3" id="KW-0378">Hydrolase</keyword>
<dbReference type="Gene3D" id="1.20.144.10">
    <property type="entry name" value="Phosphatidic acid phosphatase type 2/haloperoxidase"/>
    <property type="match status" value="1"/>
</dbReference>
<dbReference type="PANTHER" id="PTHR14969">
    <property type="entry name" value="SPHINGOSINE-1-PHOSPHATE PHOSPHOHYDROLASE"/>
    <property type="match status" value="1"/>
</dbReference>
<evidence type="ECO:0000313" key="12">
    <source>
        <dbReference type="Proteomes" id="UP001176521"/>
    </source>
</evidence>
<dbReference type="Pfam" id="PF01569">
    <property type="entry name" value="PAP2"/>
    <property type="match status" value="1"/>
</dbReference>
<feature type="compositionally biased region" description="Low complexity" evidence="8">
    <location>
        <begin position="662"/>
        <end position="681"/>
    </location>
</feature>
<comment type="similarity">
    <text evidence="7">Belongs to the type 2 lipid phosphate phosphatase family.</text>
</comment>
<dbReference type="PANTHER" id="PTHR14969:SF28">
    <property type="entry name" value="DIHYDROSPHINGOSINE 1-PHOSPHATE PHOSPHATASE LCB3-RELATED"/>
    <property type="match status" value="1"/>
</dbReference>
<feature type="compositionally biased region" description="Polar residues" evidence="8">
    <location>
        <begin position="629"/>
        <end position="648"/>
    </location>
</feature>
<feature type="region of interest" description="Disordered" evidence="8">
    <location>
        <begin position="1"/>
        <end position="122"/>
    </location>
</feature>
<evidence type="ECO:0000256" key="9">
    <source>
        <dbReference type="SAM" id="Phobius"/>
    </source>
</evidence>
<comment type="subcellular location">
    <subcellularLocation>
        <location evidence="1">Endoplasmic reticulum membrane</location>
        <topology evidence="1">Multi-pass membrane protein</topology>
    </subcellularLocation>
</comment>
<feature type="transmembrane region" description="Helical" evidence="9">
    <location>
        <begin position="753"/>
        <end position="775"/>
    </location>
</feature>
<gene>
    <name evidence="11" type="primary">LCB3</name>
    <name evidence="11" type="ORF">OC842_002299</name>
</gene>
<evidence type="ECO:0000313" key="11">
    <source>
        <dbReference type="EMBL" id="KAK0535481.1"/>
    </source>
</evidence>
<feature type="transmembrane region" description="Helical" evidence="9">
    <location>
        <begin position="173"/>
        <end position="194"/>
    </location>
</feature>
<feature type="transmembrane region" description="Helical" evidence="9">
    <location>
        <begin position="471"/>
        <end position="493"/>
    </location>
</feature>
<keyword evidence="12" id="KW-1185">Reference proteome</keyword>
<accession>A0AAN6GG50</accession>
<dbReference type="GO" id="GO:0042392">
    <property type="term" value="F:sphingosine-1-phosphate phosphatase activity"/>
    <property type="evidence" value="ECO:0007669"/>
    <property type="project" value="TreeGrafter"/>
</dbReference>
<feature type="transmembrane region" description="Helical" evidence="9">
    <location>
        <begin position="346"/>
        <end position="364"/>
    </location>
</feature>
<dbReference type="SMART" id="SM00014">
    <property type="entry name" value="acidPPc"/>
    <property type="match status" value="1"/>
</dbReference>
<feature type="transmembrane region" description="Helical" evidence="9">
    <location>
        <begin position="313"/>
        <end position="334"/>
    </location>
</feature>
<feature type="compositionally biased region" description="Polar residues" evidence="8">
    <location>
        <begin position="576"/>
        <end position="585"/>
    </location>
</feature>
<organism evidence="11 12">
    <name type="scientific">Tilletia horrida</name>
    <dbReference type="NCBI Taxonomy" id="155126"/>
    <lineage>
        <taxon>Eukaryota</taxon>
        <taxon>Fungi</taxon>
        <taxon>Dikarya</taxon>
        <taxon>Basidiomycota</taxon>
        <taxon>Ustilaginomycotina</taxon>
        <taxon>Exobasidiomycetes</taxon>
        <taxon>Tilletiales</taxon>
        <taxon>Tilletiaceae</taxon>
        <taxon>Tilletia</taxon>
    </lineage>
</organism>
<protein>
    <submittedName>
        <fullName evidence="11">Long-chain base-1-phosphate phosphatase</fullName>
    </submittedName>
</protein>
<sequence length="783" mass="84366">MASPSSARTTTGTGRLPPSQQQQQQQVPTSPRIAVHPATGDRAYEKHHLSRSRNASSASTGSSGSSADTADLGQQQQQRVLSDEERDLLALTKGLRNGSASDKAEAATGEDGTPAGGAPPIQHAGTLPAHMYDAYLPSWVAWLRRGLMKHLATESRWIAKMQHKYRTPRRDRYFVSTALLGTHSFFLIFLPLSFWLGSAYFGRGLINVLAMGVYLTSALKDLVCVPRPLSPPVVRLSVGTHHLEYGFPSTHSANAVSIALYCYLWVAEYRSAATLAGGPGSAGWFDSWFWEVALSYYALSVVGGRIYAGMHSLTDCVAGSIMGALITVVQWWLFPLMERCLIIPDWRVPAFIIPVGLVAVTFHPQPMDDCPCFEDAIAFIAVMMGVTLGRWFVALNKLAQLYDHPLRPQPFEPYNPSAFFERLRFVPDMAADVLGEHSRIVALLRHIVLGNKFVKSGISAARTAEDGWAGWALRSIAMFVVGSVVILLVRIVVKAASKLLLPPTFRLVYRAVGFALPRRFYTPAQEYERIPQDLRPIPSVLDLSSMGKAVIGGGGPFEPNRALSPSPSPSQSSQSMLNGQQQQALGQPLSPSRVGSPLSSGHQFSFLRAASPQPYLPRASSPLARLRQTPATGTSSALADPGASTSVPSRRAQFALGGGSSASGEMSLSASLSSLPPARSGTATPPLHQQQRQGSIVEYPLGANVPVPLTQTQGQQANGLEIPGEHAPEKIVGALKGDGVSGKKEIKRYDADVLTKVLTYSAIGLVASALLPVFFEHIGWIRP</sequence>
<feature type="domain" description="Phosphatidic acid phosphatase type 2/haloperoxidase" evidence="10">
    <location>
        <begin position="203"/>
        <end position="331"/>
    </location>
</feature>
<dbReference type="CDD" id="cd03388">
    <property type="entry name" value="PAP2_SPPase1"/>
    <property type="match status" value="1"/>
</dbReference>
<feature type="region of interest" description="Disordered" evidence="8">
    <location>
        <begin position="627"/>
        <end position="689"/>
    </location>
</feature>
<evidence type="ECO:0000256" key="2">
    <source>
        <dbReference type="ARBA" id="ARBA00022692"/>
    </source>
</evidence>
<dbReference type="Proteomes" id="UP001176521">
    <property type="component" value="Unassembled WGS sequence"/>
</dbReference>
<feature type="region of interest" description="Disordered" evidence="8">
    <location>
        <begin position="554"/>
        <end position="601"/>
    </location>
</feature>